<dbReference type="InterPro" id="IPR032675">
    <property type="entry name" value="LRR_dom_sf"/>
</dbReference>
<keyword evidence="3" id="KW-0677">Repeat</keyword>
<dbReference type="Pfam" id="PF13306">
    <property type="entry name" value="LRR_5"/>
    <property type="match status" value="1"/>
</dbReference>
<dbReference type="EMBL" id="CAXIEN010000571">
    <property type="protein sequence ID" value="CAL1300683.1"/>
    <property type="molecule type" value="Genomic_DNA"/>
</dbReference>
<sequence length="319" mass="36923">MWKVLALAVLLCVFHHGFGETGCPEPEDIKPCKCTQAPFTYLLCQNISDAEELRDVFVKSERYTYNEVHIEYSIMQYLPYDIFERVKVKEMYLKNVTLSNLFDRPPKALDELRKLHIEDCRVARGIFWKILEPLKSLRILNVYFNSIKTLGKDFSDYAPQELEQLTFYGTETKSIKPGTFANFTKLDKIAIDAGKLTTLTRDIFPTPFNGRFLYFNDHKIKTIPEGLFTQMPNLQTLSMRKNQIAALPEKAFDSKDSVSRITYLILTDNQLKCDCCLVWLMDYKPQVLEGKCTSPKKLEGKELKNLARTDFNCEADPQC</sequence>
<organism evidence="5 6">
    <name type="scientific">Larinioides sclopetarius</name>
    <dbReference type="NCBI Taxonomy" id="280406"/>
    <lineage>
        <taxon>Eukaryota</taxon>
        <taxon>Metazoa</taxon>
        <taxon>Ecdysozoa</taxon>
        <taxon>Arthropoda</taxon>
        <taxon>Chelicerata</taxon>
        <taxon>Arachnida</taxon>
        <taxon>Araneae</taxon>
        <taxon>Araneomorphae</taxon>
        <taxon>Entelegynae</taxon>
        <taxon>Araneoidea</taxon>
        <taxon>Araneidae</taxon>
        <taxon>Larinioides</taxon>
    </lineage>
</organism>
<dbReference type="InterPro" id="IPR050541">
    <property type="entry name" value="LRR_TM_domain-containing"/>
</dbReference>
<accession>A0AAV2BWN4</accession>
<dbReference type="PANTHER" id="PTHR24369">
    <property type="entry name" value="ANTIGEN BSP, PUTATIVE-RELATED"/>
    <property type="match status" value="1"/>
</dbReference>
<evidence type="ECO:0000256" key="3">
    <source>
        <dbReference type="ARBA" id="ARBA00022737"/>
    </source>
</evidence>
<evidence type="ECO:0000256" key="4">
    <source>
        <dbReference type="SAM" id="SignalP"/>
    </source>
</evidence>
<dbReference type="Gene3D" id="3.80.10.10">
    <property type="entry name" value="Ribonuclease Inhibitor"/>
    <property type="match status" value="1"/>
</dbReference>
<reference evidence="5 6" key="1">
    <citation type="submission" date="2024-04" db="EMBL/GenBank/DDBJ databases">
        <authorList>
            <person name="Rising A."/>
            <person name="Reimegard J."/>
            <person name="Sonavane S."/>
            <person name="Akerstrom W."/>
            <person name="Nylinder S."/>
            <person name="Hedman E."/>
            <person name="Kallberg Y."/>
        </authorList>
    </citation>
    <scope>NUCLEOTIDE SEQUENCE [LARGE SCALE GENOMIC DNA]</scope>
</reference>
<keyword evidence="6" id="KW-1185">Reference proteome</keyword>
<dbReference type="InterPro" id="IPR026906">
    <property type="entry name" value="LRR_5"/>
</dbReference>
<comment type="caution">
    <text evidence="5">The sequence shown here is derived from an EMBL/GenBank/DDBJ whole genome shotgun (WGS) entry which is preliminary data.</text>
</comment>
<feature type="signal peptide" evidence="4">
    <location>
        <begin position="1"/>
        <end position="19"/>
    </location>
</feature>
<dbReference type="InterPro" id="IPR003591">
    <property type="entry name" value="Leu-rich_rpt_typical-subtyp"/>
</dbReference>
<gene>
    <name evidence="5" type="ORF">LARSCL_LOCUS22065</name>
</gene>
<proteinExistence type="predicted"/>
<dbReference type="SMART" id="SM00369">
    <property type="entry name" value="LRR_TYP"/>
    <property type="match status" value="2"/>
</dbReference>
<keyword evidence="1" id="KW-0433">Leucine-rich repeat</keyword>
<feature type="chain" id="PRO_5043438522" evidence="4">
    <location>
        <begin position="20"/>
        <end position="319"/>
    </location>
</feature>
<protein>
    <submittedName>
        <fullName evidence="5">Uncharacterized protein</fullName>
    </submittedName>
</protein>
<dbReference type="SUPFAM" id="SSF52058">
    <property type="entry name" value="L domain-like"/>
    <property type="match status" value="1"/>
</dbReference>
<dbReference type="GO" id="GO:0005886">
    <property type="term" value="C:plasma membrane"/>
    <property type="evidence" value="ECO:0007669"/>
    <property type="project" value="TreeGrafter"/>
</dbReference>
<dbReference type="Proteomes" id="UP001497382">
    <property type="component" value="Unassembled WGS sequence"/>
</dbReference>
<dbReference type="PANTHER" id="PTHR24369:SF210">
    <property type="entry name" value="CHAOPTIN-RELATED"/>
    <property type="match status" value="1"/>
</dbReference>
<evidence type="ECO:0000256" key="2">
    <source>
        <dbReference type="ARBA" id="ARBA00022729"/>
    </source>
</evidence>
<evidence type="ECO:0000256" key="1">
    <source>
        <dbReference type="ARBA" id="ARBA00022614"/>
    </source>
</evidence>
<dbReference type="AlphaFoldDB" id="A0AAV2BWN4"/>
<keyword evidence="2 4" id="KW-0732">Signal</keyword>
<evidence type="ECO:0000313" key="6">
    <source>
        <dbReference type="Proteomes" id="UP001497382"/>
    </source>
</evidence>
<name>A0AAV2BWN4_9ARAC</name>
<evidence type="ECO:0000313" key="5">
    <source>
        <dbReference type="EMBL" id="CAL1300683.1"/>
    </source>
</evidence>